<reference evidence="2 3" key="1">
    <citation type="journal article" date="2019" name="Int. J. Syst. Evol. Microbiol.">
        <title>The Global Catalogue of Microorganisms (GCM) 10K type strain sequencing project: providing services to taxonomists for standard genome sequencing and annotation.</title>
        <authorList>
            <consortium name="The Broad Institute Genomics Platform"/>
            <consortium name="The Broad Institute Genome Sequencing Center for Infectious Disease"/>
            <person name="Wu L."/>
            <person name="Ma J."/>
        </authorList>
    </citation>
    <scope>NUCLEOTIDE SEQUENCE [LARGE SCALE GENOMIC DNA]</scope>
    <source>
        <strain evidence="2 3">JCM 15591</strain>
    </source>
</reference>
<keyword evidence="3" id="KW-1185">Reference proteome</keyword>
<comment type="caution">
    <text evidence="2">The sequence shown here is derived from an EMBL/GenBank/DDBJ whole genome shotgun (WGS) entry which is preliminary data.</text>
</comment>
<accession>A0ABN2KII3</accession>
<evidence type="ECO:0000313" key="3">
    <source>
        <dbReference type="Proteomes" id="UP001501475"/>
    </source>
</evidence>
<sequence>MAEWDVRAHGEDQPEVSYGAWRMPSRVRKGKRRPARQSANDSPAQQLSLTFREATRQENALISEICRDLEVWRKGDFVGATAIATKPLPGRRRPGCFWRCRDPLRAGRAARCVGRGNRSACP</sequence>
<proteinExistence type="predicted"/>
<evidence type="ECO:0000313" key="2">
    <source>
        <dbReference type="EMBL" id="GAA1756547.1"/>
    </source>
</evidence>
<evidence type="ECO:0000256" key="1">
    <source>
        <dbReference type="SAM" id="MobiDB-lite"/>
    </source>
</evidence>
<gene>
    <name evidence="2" type="ORF">GCM10009810_15200</name>
</gene>
<organism evidence="2 3">
    <name type="scientific">Nostocoides vanveenii</name>
    <dbReference type="NCBI Taxonomy" id="330835"/>
    <lineage>
        <taxon>Bacteria</taxon>
        <taxon>Bacillati</taxon>
        <taxon>Actinomycetota</taxon>
        <taxon>Actinomycetes</taxon>
        <taxon>Micrococcales</taxon>
        <taxon>Intrasporangiaceae</taxon>
        <taxon>Nostocoides</taxon>
    </lineage>
</organism>
<protein>
    <submittedName>
        <fullName evidence="2">Uncharacterized protein</fullName>
    </submittedName>
</protein>
<dbReference type="Proteomes" id="UP001501475">
    <property type="component" value="Unassembled WGS sequence"/>
</dbReference>
<dbReference type="EMBL" id="BAAAPN010000037">
    <property type="protein sequence ID" value="GAA1756547.1"/>
    <property type="molecule type" value="Genomic_DNA"/>
</dbReference>
<feature type="compositionally biased region" description="Basic residues" evidence="1">
    <location>
        <begin position="25"/>
        <end position="35"/>
    </location>
</feature>
<feature type="region of interest" description="Disordered" evidence="1">
    <location>
        <begin position="1"/>
        <end position="49"/>
    </location>
</feature>
<feature type="compositionally biased region" description="Basic and acidic residues" evidence="1">
    <location>
        <begin position="1"/>
        <end position="12"/>
    </location>
</feature>
<name>A0ABN2KII3_9MICO</name>
<feature type="compositionally biased region" description="Polar residues" evidence="1">
    <location>
        <begin position="37"/>
        <end position="49"/>
    </location>
</feature>